<organism evidence="1 2">
    <name type="scientific">Lasiodiplodia mahajangana</name>
    <dbReference type="NCBI Taxonomy" id="1108764"/>
    <lineage>
        <taxon>Eukaryota</taxon>
        <taxon>Fungi</taxon>
        <taxon>Dikarya</taxon>
        <taxon>Ascomycota</taxon>
        <taxon>Pezizomycotina</taxon>
        <taxon>Dothideomycetes</taxon>
        <taxon>Dothideomycetes incertae sedis</taxon>
        <taxon>Botryosphaeriales</taxon>
        <taxon>Botryosphaeriaceae</taxon>
        <taxon>Lasiodiplodia</taxon>
    </lineage>
</organism>
<sequence>MSTTSQNFNLGPLTTAYSASGPNCHSIFMTNGGVLLYGTNIESISWCQPPGFLPYEGYYYSPGICPADQTYACFANLNNGATAATCCPPGYQCKFGREPSEAVACQSTLLTGSAFSVSEYVATFGLSFATSTTSFYTAGNYVFARGAVVQRANTDPTWATNTGGSTMSNTNTQSSVSSTSMESRTSHSDTDLTTNSQSSSSTTSVGHGDGSSGNGLSNNAMIGIGVGASVGGLLILGAIVAAYYIGKRQRRLANQPTNQNNPPAMQEPQIYNGQPPWDNRGQYMAAVPLELEEQRRQIELRG</sequence>
<accession>A0ACC2JVC2</accession>
<name>A0ACC2JVC2_9PEZI</name>
<comment type="caution">
    <text evidence="1">The sequence shown here is derived from an EMBL/GenBank/DDBJ whole genome shotgun (WGS) entry which is preliminary data.</text>
</comment>
<proteinExistence type="predicted"/>
<evidence type="ECO:0000313" key="1">
    <source>
        <dbReference type="EMBL" id="KAJ8131350.1"/>
    </source>
</evidence>
<dbReference type="EMBL" id="JAPUUL010000307">
    <property type="protein sequence ID" value="KAJ8131350.1"/>
    <property type="molecule type" value="Genomic_DNA"/>
</dbReference>
<keyword evidence="2" id="KW-1185">Reference proteome</keyword>
<reference evidence="1" key="1">
    <citation type="submission" date="2022-12" db="EMBL/GenBank/DDBJ databases">
        <title>Genome Sequence of Lasiodiplodia mahajangana.</title>
        <authorList>
            <person name="Buettner E."/>
        </authorList>
    </citation>
    <scope>NUCLEOTIDE SEQUENCE</scope>
    <source>
        <strain evidence="1">VT137</strain>
    </source>
</reference>
<gene>
    <name evidence="1" type="ORF">O1611_g2270</name>
</gene>
<protein>
    <submittedName>
        <fullName evidence="1">Uncharacterized protein</fullName>
    </submittedName>
</protein>
<dbReference type="Proteomes" id="UP001153332">
    <property type="component" value="Unassembled WGS sequence"/>
</dbReference>
<evidence type="ECO:0000313" key="2">
    <source>
        <dbReference type="Proteomes" id="UP001153332"/>
    </source>
</evidence>